<dbReference type="EMBL" id="NEVJ01000001">
    <property type="protein sequence ID" value="OZI25887.1"/>
    <property type="molecule type" value="Genomic_DNA"/>
</dbReference>
<dbReference type="AlphaFoldDB" id="A0A261RM67"/>
<reference evidence="15" key="1">
    <citation type="submission" date="2017-05" db="EMBL/GenBank/DDBJ databases">
        <title>Complete and WGS of Bordetella genogroups.</title>
        <authorList>
            <person name="Spilker T."/>
            <person name="Lipuma J."/>
        </authorList>
    </citation>
    <scope>NUCLEOTIDE SEQUENCE</scope>
    <source>
        <strain evidence="15">AU21707</strain>
    </source>
</reference>
<evidence type="ECO:0000256" key="3">
    <source>
        <dbReference type="ARBA" id="ARBA00022763"/>
    </source>
</evidence>
<comment type="miscellaneous">
    <text evidence="11">In the RecBCD complex, RecB has a slow 3'-5' helicase, an exonuclease activity and loads RecA onto ssDNA, RecD has a fast 5'-3' helicase activity, while RecC stimulates the ATPase and processivity of the RecB helicase and contributes to recognition of the Chi site.</text>
</comment>
<evidence type="ECO:0000313" key="15">
    <source>
        <dbReference type="EMBL" id="OZI25887.1"/>
    </source>
</evidence>
<feature type="domain" description="RecBCD enzyme subunit RecD N-terminal" evidence="14">
    <location>
        <begin position="36"/>
        <end position="150"/>
    </location>
</feature>
<keyword evidence="1 11" id="KW-0540">Nuclease</keyword>
<keyword evidence="3 11" id="KW-0227">DNA damage</keyword>
<dbReference type="Proteomes" id="UP000216857">
    <property type="component" value="Unassembled WGS sequence"/>
</dbReference>
<dbReference type="PANTHER" id="PTHR43788">
    <property type="entry name" value="DNA2/NAM7 HELICASE FAMILY MEMBER"/>
    <property type="match status" value="1"/>
</dbReference>
<dbReference type="GO" id="GO:0043139">
    <property type="term" value="F:5'-3' DNA helicase activity"/>
    <property type="evidence" value="ECO:0007669"/>
    <property type="project" value="UniProtKB-UniRule"/>
</dbReference>
<dbReference type="CDD" id="cd17933">
    <property type="entry name" value="DEXSc_RecD-like"/>
    <property type="match status" value="1"/>
</dbReference>
<dbReference type="SUPFAM" id="SSF52540">
    <property type="entry name" value="P-loop containing nucleoside triphosphate hydrolases"/>
    <property type="match status" value="2"/>
</dbReference>
<comment type="subunit">
    <text evidence="11">Heterotrimer of RecB, RecC and RecD. All subunits contribute to DNA-binding.</text>
</comment>
<evidence type="ECO:0000256" key="4">
    <source>
        <dbReference type="ARBA" id="ARBA00022801"/>
    </source>
</evidence>
<dbReference type="InterPro" id="IPR049550">
    <property type="entry name" value="RecD_N"/>
</dbReference>
<dbReference type="EC" id="5.6.2.3" evidence="11"/>
<feature type="region of interest" description="Disordered" evidence="12">
    <location>
        <begin position="493"/>
        <end position="533"/>
    </location>
</feature>
<name>A0A261RM67_9BORD</name>
<keyword evidence="9 11" id="KW-0234">DNA repair</keyword>
<evidence type="ECO:0000256" key="10">
    <source>
        <dbReference type="ARBA" id="ARBA00023235"/>
    </source>
</evidence>
<evidence type="ECO:0000256" key="2">
    <source>
        <dbReference type="ARBA" id="ARBA00022741"/>
    </source>
</evidence>
<dbReference type="Gene3D" id="3.40.50.300">
    <property type="entry name" value="P-loop containing nucleotide triphosphate hydrolases"/>
    <property type="match status" value="3"/>
</dbReference>
<keyword evidence="7 11" id="KW-0067">ATP-binding</keyword>
<dbReference type="GO" id="GO:0016887">
    <property type="term" value="F:ATP hydrolysis activity"/>
    <property type="evidence" value="ECO:0007669"/>
    <property type="project" value="RHEA"/>
</dbReference>
<evidence type="ECO:0000259" key="13">
    <source>
        <dbReference type="Pfam" id="PF13538"/>
    </source>
</evidence>
<dbReference type="InterPro" id="IPR027417">
    <property type="entry name" value="P-loop_NTPase"/>
</dbReference>
<comment type="caution">
    <text evidence="15">The sequence shown here is derived from an EMBL/GenBank/DDBJ whole genome shotgun (WGS) entry which is preliminary data.</text>
</comment>
<evidence type="ECO:0000256" key="8">
    <source>
        <dbReference type="ARBA" id="ARBA00023125"/>
    </source>
</evidence>
<dbReference type="InterPro" id="IPR006344">
    <property type="entry name" value="RecD"/>
</dbReference>
<comment type="catalytic activity">
    <reaction evidence="11">
        <text>ATP + H2O = ADP + phosphate + H(+)</text>
        <dbReference type="Rhea" id="RHEA:13065"/>
        <dbReference type="ChEBI" id="CHEBI:15377"/>
        <dbReference type="ChEBI" id="CHEBI:15378"/>
        <dbReference type="ChEBI" id="CHEBI:30616"/>
        <dbReference type="ChEBI" id="CHEBI:43474"/>
        <dbReference type="ChEBI" id="CHEBI:456216"/>
        <dbReference type="EC" id="5.6.2.3"/>
    </reaction>
</comment>
<dbReference type="CDD" id="cd18809">
    <property type="entry name" value="SF1_C_RecD"/>
    <property type="match status" value="1"/>
</dbReference>
<dbReference type="InterPro" id="IPR027785">
    <property type="entry name" value="UvrD-like_helicase_C"/>
</dbReference>
<evidence type="ECO:0000256" key="5">
    <source>
        <dbReference type="ARBA" id="ARBA00022806"/>
    </source>
</evidence>
<accession>A0A261RM67</accession>
<dbReference type="GO" id="GO:0005524">
    <property type="term" value="F:ATP binding"/>
    <property type="evidence" value="ECO:0007669"/>
    <property type="project" value="UniProtKB-UniRule"/>
</dbReference>
<dbReference type="Gene3D" id="1.10.10.1020">
    <property type="entry name" value="RecBCD complex, subunit RecD, N-terminal domain"/>
    <property type="match status" value="1"/>
</dbReference>
<evidence type="ECO:0000256" key="1">
    <source>
        <dbReference type="ARBA" id="ARBA00022722"/>
    </source>
</evidence>
<evidence type="ECO:0000313" key="16">
    <source>
        <dbReference type="Proteomes" id="UP000216857"/>
    </source>
</evidence>
<dbReference type="GO" id="GO:0000724">
    <property type="term" value="P:double-strand break repair via homologous recombination"/>
    <property type="evidence" value="ECO:0007669"/>
    <property type="project" value="UniProtKB-UniRule"/>
</dbReference>
<comment type="similarity">
    <text evidence="11">Belongs to the RecD family.</text>
</comment>
<dbReference type="GO" id="GO:0009338">
    <property type="term" value="C:exodeoxyribonuclease V complex"/>
    <property type="evidence" value="ECO:0007669"/>
    <property type="project" value="InterPro"/>
</dbReference>
<feature type="binding site" evidence="11">
    <location>
        <begin position="221"/>
        <end position="228"/>
    </location>
    <ligand>
        <name>ATP</name>
        <dbReference type="ChEBI" id="CHEBI:30616"/>
    </ligand>
</feature>
<dbReference type="GO" id="GO:0017116">
    <property type="term" value="F:single-stranded DNA helicase activity"/>
    <property type="evidence" value="ECO:0007669"/>
    <property type="project" value="TreeGrafter"/>
</dbReference>
<keyword evidence="16" id="KW-1185">Reference proteome</keyword>
<dbReference type="GO" id="GO:0003677">
    <property type="term" value="F:DNA binding"/>
    <property type="evidence" value="ECO:0007669"/>
    <property type="project" value="UniProtKB-UniRule"/>
</dbReference>
<comment type="function">
    <text evidence="11">A helicase/nuclease that prepares dsDNA breaks (DSB) for recombinational DNA repair. Binds to DSBs and unwinds DNA via a highly rapid and processive ATP-dependent bidirectional helicase activity. Unwinds dsDNA until it encounters a Chi (crossover hotspot instigator) sequence from the 3' direction. Cuts ssDNA a few nucleotides 3' to the Chi site. The properties and activities of the enzyme are changed at Chi. The Chi-altered holoenzyme produces a long 3'-ssDNA overhang and facilitates RecA-binding to the ssDNA for homologous DNA recombination and repair. Holoenzyme degrades any linearized DNA that is unable to undergo homologous recombination. In the holoenzyme this subunit has ssDNA-dependent ATPase and 5'-3' helicase activity. When added to pre-assembled RecBC greatly stimulates nuclease activity and augments holoenzyme processivity. Negatively regulates the RecA-loading ability of RecBCD.</text>
</comment>
<keyword evidence="8 11" id="KW-0238">DNA-binding</keyword>
<gene>
    <name evidence="11" type="primary">recD</name>
    <name evidence="15" type="ORF">CAL26_00530</name>
</gene>
<dbReference type="InterPro" id="IPR050534">
    <property type="entry name" value="Coronavir_polyprotein_1ab"/>
</dbReference>
<sequence length="749" mass="79209">MFLSDTHASATPAFSDGDAAAGRRELLASMDEWVAHRWIRPLDAVFARFLWDEVPDAPALAILGALLASHQLAHGHACLDLGAALEDPEMTLALPPEGAGQPASGEPLRSPAALLAHVSLPRWQAALDVPGLVGDGPGGTPLVLIDQRLYLRRCWQYEQDINAGIAARLARNPELQAALPPGGLRAMLDALFPADGAVAGADWQKIACAAAARSAFTIITGGPGTGKTTTVVKLLAVLQALALQGVETGAATAAAAAARPLRIRLAAPTGKAAARLSESIAGAVSRLPLAGLPGGAALRQAIPTGVSTLHRLLGSRPGSRKFRHDADHPLALDVLVVDEASMIDLETMAALLQALPPRGRLVLLGDKDQLASVEAGAVLADLCRDAQGGRYTPATRDWLEQVSGQRIADDLIDAQGTALDQAIVMLRHSHRFASDSGIGRLAAAINAGNRQQVARFWRQPHAGVTRLAASECDRDFAALVLDGQAQTELELALDSGSAPDDARDSPGDATRDGPRDPLRDPPPDAGADALDHVLDQHGPHGYARYLRLMRARRPAAGAGQEALDQWARQVLQAHGAFQLLTTLRHGNWGVEGLNRRVARLLRDHGLIDAMEGWYAGRPVLVTRNDYALGLMNGDIGITLALPAAPDSAPVLRVAFPMTDGSGRIKWVLPSRLQAVETVYALTVHKSQGSEFDHAAVVLPERLSPILTRELLYTGITRARAFLTLLSPGGDHVLEQGIARQVRRASGLLA</sequence>
<keyword evidence="5 11" id="KW-0347">Helicase</keyword>
<organism evidence="15 16">
    <name type="scientific">Bordetella genomosp. 9</name>
    <dbReference type="NCBI Taxonomy" id="1416803"/>
    <lineage>
        <taxon>Bacteria</taxon>
        <taxon>Pseudomonadati</taxon>
        <taxon>Pseudomonadota</taxon>
        <taxon>Betaproteobacteria</taxon>
        <taxon>Burkholderiales</taxon>
        <taxon>Alcaligenaceae</taxon>
        <taxon>Bordetella</taxon>
    </lineage>
</organism>
<dbReference type="PANTHER" id="PTHR43788:SF6">
    <property type="entry name" value="DNA HELICASE B"/>
    <property type="match status" value="1"/>
</dbReference>
<proteinExistence type="inferred from homology"/>
<keyword evidence="6 11" id="KW-0269">Exonuclease</keyword>
<dbReference type="RefSeq" id="WP_256987832.1">
    <property type="nucleotide sequence ID" value="NZ_NEVJ01000001.1"/>
</dbReference>
<protein>
    <recommendedName>
        <fullName evidence="11">RecBCD enzyme subunit RecD</fullName>
        <ecNumber evidence="11">5.6.2.3</ecNumber>
    </recommendedName>
    <alternativeName>
        <fullName evidence="11">DNA 5'-3' helicase subunit RecD</fullName>
    </alternativeName>
    <alternativeName>
        <fullName evidence="11">Exonuclease V subunit RecD</fullName>
        <shortName evidence="11">ExoV subunit RecD</shortName>
    </alternativeName>
    <alternativeName>
        <fullName evidence="11">Helicase/nuclease RecBCD subunit RecD</fullName>
    </alternativeName>
</protein>
<evidence type="ECO:0000256" key="9">
    <source>
        <dbReference type="ARBA" id="ARBA00023204"/>
    </source>
</evidence>
<evidence type="ECO:0000256" key="12">
    <source>
        <dbReference type="SAM" id="MobiDB-lite"/>
    </source>
</evidence>
<evidence type="ECO:0000256" key="6">
    <source>
        <dbReference type="ARBA" id="ARBA00022839"/>
    </source>
</evidence>
<dbReference type="GO" id="GO:0008854">
    <property type="term" value="F:exodeoxyribonuclease V activity"/>
    <property type="evidence" value="ECO:0007669"/>
    <property type="project" value="InterPro"/>
</dbReference>
<evidence type="ECO:0000256" key="11">
    <source>
        <dbReference type="HAMAP-Rule" id="MF_01487"/>
    </source>
</evidence>
<dbReference type="Pfam" id="PF21185">
    <property type="entry name" value="RecD_N"/>
    <property type="match status" value="1"/>
</dbReference>
<keyword evidence="4 11" id="KW-0378">Hydrolase</keyword>
<feature type="compositionally biased region" description="Basic and acidic residues" evidence="12">
    <location>
        <begin position="500"/>
        <end position="522"/>
    </location>
</feature>
<feature type="domain" description="UvrD-like helicase C-terminal" evidence="13">
    <location>
        <begin position="678"/>
        <end position="724"/>
    </location>
</feature>
<keyword evidence="10 11" id="KW-0413">Isomerase</keyword>
<dbReference type="Pfam" id="PF13538">
    <property type="entry name" value="UvrD_C_2"/>
    <property type="match status" value="1"/>
</dbReference>
<keyword evidence="2 11" id="KW-0547">Nucleotide-binding</keyword>
<evidence type="ECO:0000256" key="7">
    <source>
        <dbReference type="ARBA" id="ARBA00022840"/>
    </source>
</evidence>
<dbReference type="Pfam" id="PF13245">
    <property type="entry name" value="AAA_19"/>
    <property type="match status" value="1"/>
</dbReference>
<dbReference type="InterPro" id="IPR041851">
    <property type="entry name" value="RecD_N_sf"/>
</dbReference>
<evidence type="ECO:0000259" key="14">
    <source>
        <dbReference type="Pfam" id="PF21185"/>
    </source>
</evidence>
<dbReference type="NCBIfam" id="TIGR01447">
    <property type="entry name" value="recD"/>
    <property type="match status" value="1"/>
</dbReference>
<dbReference type="HAMAP" id="MF_01487">
    <property type="entry name" value="RecD"/>
    <property type="match status" value="1"/>
</dbReference>